<dbReference type="AlphaFoldDB" id="A0A7C4NMQ5"/>
<dbReference type="Pfam" id="PF01259">
    <property type="entry name" value="SAICAR_synt"/>
    <property type="match status" value="1"/>
</dbReference>
<evidence type="ECO:0000256" key="3">
    <source>
        <dbReference type="ARBA" id="ARBA00022741"/>
    </source>
</evidence>
<dbReference type="InterPro" id="IPR028923">
    <property type="entry name" value="SAICAR_synt/ADE2_N"/>
</dbReference>
<dbReference type="InterPro" id="IPR050089">
    <property type="entry name" value="SAICAR_synthetase"/>
</dbReference>
<dbReference type="GO" id="GO:0006189">
    <property type="term" value="P:'de novo' IMP biosynthetic process"/>
    <property type="evidence" value="ECO:0007669"/>
    <property type="project" value="UniProtKB-UniRule"/>
</dbReference>
<reference evidence="9" key="1">
    <citation type="journal article" date="2020" name="mSystems">
        <title>Genome- and Community-Level Interaction Insights into Carbon Utilization and Element Cycling Functions of Hydrothermarchaeota in Hydrothermal Sediment.</title>
        <authorList>
            <person name="Zhou Z."/>
            <person name="Liu Y."/>
            <person name="Xu W."/>
            <person name="Pan J."/>
            <person name="Luo Z.H."/>
            <person name="Li M."/>
        </authorList>
    </citation>
    <scope>NUCLEOTIDE SEQUENCE [LARGE SCALE GENOMIC DNA]</scope>
    <source>
        <strain evidence="9">SpSt-637</strain>
        <strain evidence="8">SpSt-667</strain>
    </source>
</reference>
<dbReference type="EMBL" id="DTBD01000049">
    <property type="protein sequence ID" value="HGQ64726.1"/>
    <property type="molecule type" value="Genomic_DNA"/>
</dbReference>
<evidence type="ECO:0000256" key="4">
    <source>
        <dbReference type="ARBA" id="ARBA00022755"/>
    </source>
</evidence>
<organism evidence="9">
    <name type="scientific">Ignisphaera aggregans</name>
    <dbReference type="NCBI Taxonomy" id="334771"/>
    <lineage>
        <taxon>Archaea</taxon>
        <taxon>Thermoproteota</taxon>
        <taxon>Thermoprotei</taxon>
        <taxon>Desulfurococcales</taxon>
        <taxon>Desulfurococcaceae</taxon>
        <taxon>Ignisphaera</taxon>
    </lineage>
</organism>
<proteinExistence type="inferred from homology"/>
<gene>
    <name evidence="6" type="primary">purC</name>
    <name evidence="9" type="ORF">ENU08_05720</name>
    <name evidence="8" type="ORF">ENU41_00360</name>
</gene>
<evidence type="ECO:0000313" key="8">
    <source>
        <dbReference type="EMBL" id="HGQ35119.1"/>
    </source>
</evidence>
<evidence type="ECO:0000259" key="7">
    <source>
        <dbReference type="Pfam" id="PF01259"/>
    </source>
</evidence>
<dbReference type="Gene3D" id="3.30.470.20">
    <property type="entry name" value="ATP-grasp fold, B domain"/>
    <property type="match status" value="1"/>
</dbReference>
<comment type="catalytic activity">
    <reaction evidence="6">
        <text>5-amino-1-(5-phospho-D-ribosyl)imidazole-4-carboxylate + L-aspartate + ATP = (2S)-2-[5-amino-1-(5-phospho-beta-D-ribosyl)imidazole-4-carboxamido]succinate + ADP + phosphate + 2 H(+)</text>
        <dbReference type="Rhea" id="RHEA:22628"/>
        <dbReference type="ChEBI" id="CHEBI:15378"/>
        <dbReference type="ChEBI" id="CHEBI:29991"/>
        <dbReference type="ChEBI" id="CHEBI:30616"/>
        <dbReference type="ChEBI" id="CHEBI:43474"/>
        <dbReference type="ChEBI" id="CHEBI:58443"/>
        <dbReference type="ChEBI" id="CHEBI:77657"/>
        <dbReference type="ChEBI" id="CHEBI:456216"/>
        <dbReference type="EC" id="6.3.2.6"/>
    </reaction>
</comment>
<keyword evidence="4 6" id="KW-0658">Purine biosynthesis</keyword>
<comment type="pathway">
    <text evidence="1 6">Purine metabolism; IMP biosynthesis via de novo pathway; 5-amino-1-(5-phospho-D-ribosyl)imidazole-4-carboxamide from 5-amino-1-(5-phospho-D-ribosyl)imidazole-4-carboxylate: step 1/2.</text>
</comment>
<keyword evidence="2 6" id="KW-0436">Ligase</keyword>
<feature type="domain" description="SAICAR synthetase/ADE2 N-terminal" evidence="7">
    <location>
        <begin position="7"/>
        <end position="217"/>
    </location>
</feature>
<dbReference type="GO" id="GO:0005524">
    <property type="term" value="F:ATP binding"/>
    <property type="evidence" value="ECO:0007669"/>
    <property type="project" value="UniProtKB-KW"/>
</dbReference>
<evidence type="ECO:0000313" key="9">
    <source>
        <dbReference type="EMBL" id="HGQ64726.1"/>
    </source>
</evidence>
<evidence type="ECO:0000256" key="2">
    <source>
        <dbReference type="ARBA" id="ARBA00022598"/>
    </source>
</evidence>
<dbReference type="EMBL" id="DTCK01000007">
    <property type="protein sequence ID" value="HGQ35119.1"/>
    <property type="molecule type" value="Genomic_DNA"/>
</dbReference>
<accession>A0A7C4NMQ5</accession>
<dbReference type="SUPFAM" id="SSF56104">
    <property type="entry name" value="SAICAR synthase-like"/>
    <property type="match status" value="1"/>
</dbReference>
<keyword evidence="3 6" id="KW-0547">Nucleotide-binding</keyword>
<dbReference type="GO" id="GO:0004639">
    <property type="term" value="F:phosphoribosylaminoimidazolesuccinocarboxamide synthase activity"/>
    <property type="evidence" value="ECO:0007669"/>
    <property type="project" value="UniProtKB-UniRule"/>
</dbReference>
<dbReference type="HAMAP" id="MF_00137">
    <property type="entry name" value="SAICAR_synth"/>
    <property type="match status" value="1"/>
</dbReference>
<sequence>MHVNKLVYEGKSKRVYALDGDTLVMEFKDEVTAFDGTVKAIAMGKGIIGARLSTFFFKFLGNNGIRSHFINYDGCRRITVKKLDVIPLEVIVRNYAYGSLLKRMPLYKPLQKLDPPIIEFHYKDDILQDPLVLEEDILRVKMLEKHELEVIKDMSSKINELLYKFFEFKNLRFVDIKLEFGKSKSGEILLADEISGDTFRVIDQNNNHLDKEIFRKARDVSLLLKAYIKLAEVVGINVNDIYASCGGCDN</sequence>
<protein>
    <recommendedName>
        <fullName evidence="6">Phosphoribosylaminoimidazole-succinocarboxamide synthase</fullName>
        <ecNumber evidence="6">6.3.2.6</ecNumber>
    </recommendedName>
    <alternativeName>
        <fullName evidence="6">SAICAR synthetase</fullName>
    </alternativeName>
</protein>
<name>A0A7C4NMQ5_9CREN</name>
<dbReference type="Gene3D" id="3.30.200.20">
    <property type="entry name" value="Phosphorylase Kinase, domain 1"/>
    <property type="match status" value="1"/>
</dbReference>
<evidence type="ECO:0000256" key="5">
    <source>
        <dbReference type="ARBA" id="ARBA00022840"/>
    </source>
</evidence>
<dbReference type="PROSITE" id="PS01057">
    <property type="entry name" value="SAICAR_SYNTHETASE_1"/>
    <property type="match status" value="1"/>
</dbReference>
<comment type="similarity">
    <text evidence="6">Belongs to the SAICAR synthetase family.</text>
</comment>
<dbReference type="EC" id="6.3.2.6" evidence="6"/>
<dbReference type="PANTHER" id="PTHR43599:SF3">
    <property type="entry name" value="SI:DKEY-6E2.2"/>
    <property type="match status" value="1"/>
</dbReference>
<dbReference type="UniPathway" id="UPA00074">
    <property type="reaction ID" value="UER00131"/>
</dbReference>
<dbReference type="PANTHER" id="PTHR43599">
    <property type="entry name" value="MULTIFUNCTIONAL PROTEIN ADE2"/>
    <property type="match status" value="1"/>
</dbReference>
<dbReference type="InterPro" id="IPR018236">
    <property type="entry name" value="SAICAR_synthetase_CS"/>
</dbReference>
<evidence type="ECO:0000256" key="1">
    <source>
        <dbReference type="ARBA" id="ARBA00004672"/>
    </source>
</evidence>
<keyword evidence="5 6" id="KW-0067">ATP-binding</keyword>
<evidence type="ECO:0000256" key="6">
    <source>
        <dbReference type="HAMAP-Rule" id="MF_00137"/>
    </source>
</evidence>
<comment type="caution">
    <text evidence="9">The sequence shown here is derived from an EMBL/GenBank/DDBJ whole genome shotgun (WGS) entry which is preliminary data.</text>
</comment>